<evidence type="ECO:0000256" key="1">
    <source>
        <dbReference type="SAM" id="Phobius"/>
    </source>
</evidence>
<feature type="transmembrane region" description="Helical" evidence="1">
    <location>
        <begin position="145"/>
        <end position="163"/>
    </location>
</feature>
<sequence length="177" mass="19450">MLVHRVRQKALCRGDLPPQRTRRKMSWGMSGQQRVVLDASSFIKGWLIATTLWVGAMLTVALFVLGVPTVRDGEDAGYLWGAGLSLAFYGYGIALVFAAPLAWVLAYLLRPVLEQWIHIAAFFVVPTLAFWAVAGLLGFGWHPGWLGLWATVGAASAIGRWSIRKDARVSEAEDSHT</sequence>
<evidence type="ECO:0000313" key="2">
    <source>
        <dbReference type="EMBL" id="GGI83506.1"/>
    </source>
</evidence>
<evidence type="ECO:0008006" key="4">
    <source>
        <dbReference type="Google" id="ProtNLM"/>
    </source>
</evidence>
<feature type="transmembrane region" description="Helical" evidence="1">
    <location>
        <begin position="88"/>
        <end position="109"/>
    </location>
</feature>
<feature type="transmembrane region" description="Helical" evidence="1">
    <location>
        <begin position="116"/>
        <end position="139"/>
    </location>
</feature>
<keyword evidence="1" id="KW-1133">Transmembrane helix</keyword>
<dbReference type="Proteomes" id="UP000658754">
    <property type="component" value="Unassembled WGS sequence"/>
</dbReference>
<comment type="caution">
    <text evidence="2">The sequence shown here is derived from an EMBL/GenBank/DDBJ whole genome shotgun (WGS) entry which is preliminary data.</text>
</comment>
<feature type="transmembrane region" description="Helical" evidence="1">
    <location>
        <begin position="46"/>
        <end position="68"/>
    </location>
</feature>
<keyword evidence="1" id="KW-0472">Membrane</keyword>
<evidence type="ECO:0000313" key="3">
    <source>
        <dbReference type="Proteomes" id="UP000658754"/>
    </source>
</evidence>
<dbReference type="EMBL" id="BMKV01000003">
    <property type="protein sequence ID" value="GGI83506.1"/>
    <property type="molecule type" value="Genomic_DNA"/>
</dbReference>
<keyword evidence="3" id="KW-1185">Reference proteome</keyword>
<name>A0ABQ2CEM5_9MICC</name>
<protein>
    <recommendedName>
        <fullName evidence="4">SPW repeat-containing protein</fullName>
    </recommendedName>
</protein>
<reference evidence="3" key="1">
    <citation type="journal article" date="2019" name="Int. J. Syst. Evol. Microbiol.">
        <title>The Global Catalogue of Microorganisms (GCM) 10K type strain sequencing project: providing services to taxonomists for standard genome sequencing and annotation.</title>
        <authorList>
            <consortium name="The Broad Institute Genomics Platform"/>
            <consortium name="The Broad Institute Genome Sequencing Center for Infectious Disease"/>
            <person name="Wu L."/>
            <person name="Ma J."/>
        </authorList>
    </citation>
    <scope>NUCLEOTIDE SEQUENCE [LARGE SCALE GENOMIC DNA]</scope>
    <source>
        <strain evidence="3">CGMCC 1.3601</strain>
    </source>
</reference>
<proteinExistence type="predicted"/>
<accession>A0ABQ2CEM5</accession>
<keyword evidence="1" id="KW-0812">Transmembrane</keyword>
<gene>
    <name evidence="2" type="ORF">GCM10007175_21080</name>
</gene>
<organism evidence="2 3">
    <name type="scientific">Pseudarthrobacter scleromae</name>
    <dbReference type="NCBI Taxonomy" id="158897"/>
    <lineage>
        <taxon>Bacteria</taxon>
        <taxon>Bacillati</taxon>
        <taxon>Actinomycetota</taxon>
        <taxon>Actinomycetes</taxon>
        <taxon>Micrococcales</taxon>
        <taxon>Micrococcaceae</taxon>
        <taxon>Pseudarthrobacter</taxon>
    </lineage>
</organism>